<dbReference type="OrthoDB" id="6249991at2759"/>
<feature type="compositionally biased region" description="Low complexity" evidence="1">
    <location>
        <begin position="174"/>
        <end position="186"/>
    </location>
</feature>
<reference evidence="4" key="1">
    <citation type="submission" date="2016-06" db="UniProtKB">
        <authorList>
            <consortium name="WormBaseParasite"/>
        </authorList>
    </citation>
    <scope>IDENTIFICATION</scope>
</reference>
<keyword evidence="3" id="KW-1185">Reference proteome</keyword>
<name>A0A183AJ95_9TREM</name>
<evidence type="ECO:0000256" key="1">
    <source>
        <dbReference type="SAM" id="MobiDB-lite"/>
    </source>
</evidence>
<dbReference type="AlphaFoldDB" id="A0A183AJ95"/>
<protein>
    <submittedName>
        <fullName evidence="4">ULP_PROTEASE domain-containing protein</fullName>
    </submittedName>
</protein>
<evidence type="ECO:0000313" key="2">
    <source>
        <dbReference type="EMBL" id="VDP79975.1"/>
    </source>
</evidence>
<sequence length="676" mass="76301">MLTSKHDRIYTMNNPYHNLAKSHGSRSSTTHTTTNAESAGRRKPWNPSVRIDQSWVTYQTPINNKTKNYLKDRLTRGEQNKSITRKSQPWTLPFPYVPKEHSPAGEIVSDKKDLSDIPPITEDQTTVRDLTDELVPVMSTAPVGVDSTHKGPRIQSIEKLVPRSTHQNPERKSASTMAAPTSTTESASSTVNLLLSTCADLENLISRICVWYVKARTAIDTIHSQTDPRVNNQVLYALISDYLNQLQTLLGTYLPNDLCITRWMHTISHGNRNDTGLTHASSSVVFVESQSGDKNSIQDRWVRAGNRYVRGEKSEAVEDSTSADIGRHLPTPWVTVQSTQTQGVETSVLDPISTQSTDPNLMCHMEGDINTNCCSRSVRLDSHAYTGQFTFCRKSTDMSDENTNGNNASQTPGILQNLFELYHDGQITHNSAQGVGRNEQRRMRTVELPYKSDKRKCRMDCLGRIIIHQACQIFYPIVEWITSDECAVIEQVRIPSCRIIQQYTSDQPTGNVYVYHSSPSWVLRSHIESVVVESHHCPERVLIVETVPRREPTMGWMVSPDTMPSENRWSDSTVQVVPSWIDGHSLFSLPAPPEELLTELEDYIPMCEPELVDCVHDYENKLEMTDDGWMSTVMQRTLESGKKPCTPYLLWKCGSTRTDSHLNDYICPVDLCLALT</sequence>
<dbReference type="Proteomes" id="UP000272942">
    <property type="component" value="Unassembled WGS sequence"/>
</dbReference>
<feature type="region of interest" description="Disordered" evidence="1">
    <location>
        <begin position="15"/>
        <end position="47"/>
    </location>
</feature>
<proteinExistence type="predicted"/>
<organism evidence="4">
    <name type="scientific">Echinostoma caproni</name>
    <dbReference type="NCBI Taxonomy" id="27848"/>
    <lineage>
        <taxon>Eukaryota</taxon>
        <taxon>Metazoa</taxon>
        <taxon>Spiralia</taxon>
        <taxon>Lophotrochozoa</taxon>
        <taxon>Platyhelminthes</taxon>
        <taxon>Trematoda</taxon>
        <taxon>Digenea</taxon>
        <taxon>Plagiorchiida</taxon>
        <taxon>Echinostomata</taxon>
        <taxon>Echinostomatoidea</taxon>
        <taxon>Echinostomatidae</taxon>
        <taxon>Echinostoma</taxon>
    </lineage>
</organism>
<feature type="region of interest" description="Disordered" evidence="1">
    <location>
        <begin position="160"/>
        <end position="186"/>
    </location>
</feature>
<dbReference type="EMBL" id="UZAN01044074">
    <property type="protein sequence ID" value="VDP79975.1"/>
    <property type="molecule type" value="Genomic_DNA"/>
</dbReference>
<evidence type="ECO:0000313" key="4">
    <source>
        <dbReference type="WBParaSite" id="ECPE_0000704401-mRNA-1"/>
    </source>
</evidence>
<dbReference type="WBParaSite" id="ECPE_0000704401-mRNA-1">
    <property type="protein sequence ID" value="ECPE_0000704401-mRNA-1"/>
    <property type="gene ID" value="ECPE_0000704401"/>
</dbReference>
<feature type="compositionally biased region" description="Low complexity" evidence="1">
    <location>
        <begin position="25"/>
        <end position="34"/>
    </location>
</feature>
<gene>
    <name evidence="2" type="ORF">ECPE_LOCUS7030</name>
</gene>
<accession>A0A183AJ95</accession>
<evidence type="ECO:0000313" key="3">
    <source>
        <dbReference type="Proteomes" id="UP000272942"/>
    </source>
</evidence>
<reference evidence="2 3" key="2">
    <citation type="submission" date="2018-11" db="EMBL/GenBank/DDBJ databases">
        <authorList>
            <consortium name="Pathogen Informatics"/>
        </authorList>
    </citation>
    <scope>NUCLEOTIDE SEQUENCE [LARGE SCALE GENOMIC DNA]</scope>
    <source>
        <strain evidence="2 3">Egypt</strain>
    </source>
</reference>